<reference evidence="1 2" key="1">
    <citation type="submission" date="2021-06" db="EMBL/GenBank/DDBJ databases">
        <authorList>
            <person name="Palmer J.M."/>
        </authorList>
    </citation>
    <scope>NUCLEOTIDE SEQUENCE [LARGE SCALE GENOMIC DNA]</scope>
    <source>
        <strain evidence="2">if_2019</strain>
        <tissue evidence="1">Muscle</tissue>
    </source>
</reference>
<gene>
    <name evidence="1" type="ORF">ILYODFUR_011077</name>
</gene>
<comment type="caution">
    <text evidence="1">The sequence shown here is derived from an EMBL/GenBank/DDBJ whole genome shotgun (WGS) entry which is preliminary data.</text>
</comment>
<keyword evidence="2" id="KW-1185">Reference proteome</keyword>
<accession>A0ABV0UGI3</accession>
<dbReference type="EMBL" id="JAHRIQ010070337">
    <property type="protein sequence ID" value="MEQ2243851.1"/>
    <property type="molecule type" value="Genomic_DNA"/>
</dbReference>
<evidence type="ECO:0000313" key="1">
    <source>
        <dbReference type="EMBL" id="MEQ2243851.1"/>
    </source>
</evidence>
<proteinExistence type="predicted"/>
<sequence>MKQGCLQTPQNYYVFKYLKVDDVHSVNMSRSVSSAIEHVDFVLLRQQQGDIIFIISVMDSRVSESSGQMVLLPVVMPVSVLVGTKSKHTDLKQTSYVTIQSHNKMYKYPYYAWPISGKHYHDHIGNS</sequence>
<organism evidence="1 2">
    <name type="scientific">Ilyodon furcidens</name>
    <name type="common">goldbreast splitfin</name>
    <dbReference type="NCBI Taxonomy" id="33524"/>
    <lineage>
        <taxon>Eukaryota</taxon>
        <taxon>Metazoa</taxon>
        <taxon>Chordata</taxon>
        <taxon>Craniata</taxon>
        <taxon>Vertebrata</taxon>
        <taxon>Euteleostomi</taxon>
        <taxon>Actinopterygii</taxon>
        <taxon>Neopterygii</taxon>
        <taxon>Teleostei</taxon>
        <taxon>Neoteleostei</taxon>
        <taxon>Acanthomorphata</taxon>
        <taxon>Ovalentaria</taxon>
        <taxon>Atherinomorphae</taxon>
        <taxon>Cyprinodontiformes</taxon>
        <taxon>Goodeidae</taxon>
        <taxon>Ilyodon</taxon>
    </lineage>
</organism>
<protein>
    <submittedName>
        <fullName evidence="1">Uncharacterized protein</fullName>
    </submittedName>
</protein>
<dbReference type="Proteomes" id="UP001482620">
    <property type="component" value="Unassembled WGS sequence"/>
</dbReference>
<name>A0ABV0UGI3_9TELE</name>
<evidence type="ECO:0000313" key="2">
    <source>
        <dbReference type="Proteomes" id="UP001482620"/>
    </source>
</evidence>